<name>A0ABR7WBF5_9ACTN</name>
<comment type="caution">
    <text evidence="1">The sequence shown here is derived from an EMBL/GenBank/DDBJ whole genome shotgun (WGS) entry which is preliminary data.</text>
</comment>
<organism evidence="1 2">
    <name type="scientific">Gordonia hankookensis</name>
    <dbReference type="NCBI Taxonomy" id="589403"/>
    <lineage>
        <taxon>Bacteria</taxon>
        <taxon>Bacillati</taxon>
        <taxon>Actinomycetota</taxon>
        <taxon>Actinomycetes</taxon>
        <taxon>Mycobacteriales</taxon>
        <taxon>Gordoniaceae</taxon>
        <taxon>Gordonia</taxon>
    </lineage>
</organism>
<evidence type="ECO:0000313" key="2">
    <source>
        <dbReference type="Proteomes" id="UP000602395"/>
    </source>
</evidence>
<keyword evidence="2" id="KW-1185">Reference proteome</keyword>
<evidence type="ECO:0008006" key="3">
    <source>
        <dbReference type="Google" id="ProtNLM"/>
    </source>
</evidence>
<evidence type="ECO:0000313" key="1">
    <source>
        <dbReference type="EMBL" id="MBD1320138.1"/>
    </source>
</evidence>
<reference evidence="1 2" key="1">
    <citation type="submission" date="2020-09" db="EMBL/GenBank/DDBJ databases">
        <title>Novel species in genus Gordonia.</title>
        <authorList>
            <person name="Zhang G."/>
        </authorList>
    </citation>
    <scope>NUCLEOTIDE SEQUENCE [LARGE SCALE GENOMIC DNA]</scope>
    <source>
        <strain evidence="1 2">ON-33</strain>
    </source>
</reference>
<proteinExistence type="predicted"/>
<dbReference type="SUPFAM" id="SSF55781">
    <property type="entry name" value="GAF domain-like"/>
    <property type="match status" value="1"/>
</dbReference>
<dbReference type="Gene3D" id="3.30.450.40">
    <property type="match status" value="1"/>
</dbReference>
<gene>
    <name evidence="1" type="ORF">IDF66_11110</name>
</gene>
<dbReference type="EMBL" id="JACWMS010000002">
    <property type="protein sequence ID" value="MBD1320138.1"/>
    <property type="molecule type" value="Genomic_DNA"/>
</dbReference>
<sequence length="67" mass="7240">MLSGLSPSAVRDALGERLESFTPSTITRFDELDAQPSRARDCGWSSVREDPRCCGRPQAIVTVGSVT</sequence>
<accession>A0ABR7WBF5</accession>
<dbReference type="Proteomes" id="UP000602395">
    <property type="component" value="Unassembled WGS sequence"/>
</dbReference>
<protein>
    <recommendedName>
        <fullName evidence="3">Transposase</fullName>
    </recommendedName>
</protein>
<dbReference type="InterPro" id="IPR029016">
    <property type="entry name" value="GAF-like_dom_sf"/>
</dbReference>